<dbReference type="InterPro" id="IPR050445">
    <property type="entry name" value="Bact_polysacc_biosynth/exp"/>
</dbReference>
<dbReference type="AlphaFoldDB" id="A0A6J7J287"/>
<dbReference type="PANTHER" id="PTHR32309:SF31">
    <property type="entry name" value="CAPSULAR EXOPOLYSACCHARIDE FAMILY"/>
    <property type="match status" value="1"/>
</dbReference>
<dbReference type="EMBL" id="CAEMXZ010000015">
    <property type="protein sequence ID" value="CAB4322789.1"/>
    <property type="molecule type" value="Genomic_DNA"/>
</dbReference>
<dbReference type="InterPro" id="IPR002586">
    <property type="entry name" value="CobQ/CobB/MinD/ParA_Nub-bd_dom"/>
</dbReference>
<feature type="region of interest" description="Disordered" evidence="3">
    <location>
        <begin position="592"/>
        <end position="636"/>
    </location>
</feature>
<dbReference type="InterPro" id="IPR027417">
    <property type="entry name" value="P-loop_NTPase"/>
</dbReference>
<feature type="region of interest" description="Disordered" evidence="3">
    <location>
        <begin position="1"/>
        <end position="22"/>
    </location>
</feature>
<dbReference type="Gene3D" id="3.40.50.300">
    <property type="entry name" value="P-loop containing nucleotide triphosphate hydrolases"/>
    <property type="match status" value="1"/>
</dbReference>
<reference evidence="7" key="1">
    <citation type="submission" date="2020-05" db="EMBL/GenBank/DDBJ databases">
        <authorList>
            <person name="Chiriac C."/>
            <person name="Salcher M."/>
            <person name="Ghai R."/>
            <person name="Kavagutti S V."/>
        </authorList>
    </citation>
    <scope>NUCLEOTIDE SEQUENCE</scope>
</reference>
<keyword evidence="4" id="KW-0472">Membrane</keyword>
<evidence type="ECO:0000259" key="5">
    <source>
        <dbReference type="Pfam" id="PF01656"/>
    </source>
</evidence>
<accession>A0A6J7J287</accession>
<evidence type="ECO:0000313" key="6">
    <source>
        <dbReference type="EMBL" id="CAB4322789.1"/>
    </source>
</evidence>
<evidence type="ECO:0000256" key="3">
    <source>
        <dbReference type="SAM" id="MobiDB-lite"/>
    </source>
</evidence>
<keyword evidence="4" id="KW-0812">Transmembrane</keyword>
<name>A0A6J7J287_9ZZZZ</name>
<gene>
    <name evidence="6" type="ORF">UFOPK1392_00526</name>
    <name evidence="7" type="ORF">UFOPK3733_01066</name>
</gene>
<evidence type="ECO:0000256" key="2">
    <source>
        <dbReference type="ARBA" id="ARBA00022840"/>
    </source>
</evidence>
<keyword evidence="1" id="KW-0547">Nucleotide-binding</keyword>
<sequence length="636" mass="67864">MSTPETPQDFSRANSSPNQPDLFGSSTALRHYAAVVRRRWRWIAAGLVLGMVGGLISTVIATSTAPKSSYFKATNTIVEADGSGTANLSQVAFLLQSAEVQGQIATAMNLPVETLRGLIAAQDQSNVSAIDVTAISTDPQFAVTLADTSAKILMDSWSTDSKRRAAESSDAVIARIDELAAKRDELESQIARNPSQATLLRAELDSVINQYRLAREQFQSIAVSDQTVAAFTVFQPAIAVQINGRAFAIRYDANLNSRGSISATQSVPKLTFSETDLTVVSGSSRAVRILIGGLVGLILGIATAFVLEVWDDRIRRRDGLEAVTGLPVIVEVPVFTRAERQELSVIALDAPRSRTAELYRTVRTSILFAIEAESLAALANSDSPDSPRNDRTPVILVTSPSPGEGKTTTTANVASVFAAAGTRTLIVDCDYRKPSIGKYLAPIPDLEHPTNPQPTRVENLWFIPAPRTSASPAIVIEELGRVIDSWRDDFDIVFLDTPPMLTTNDATDLLASADLTMLVIRSGQTRTVAAERVSGLLARFGAPVIGTIFNGCSAADMEGYYGYYGAGYYGSGYYGSGYYGSGYYGSGYYSSGEGQPAQTGQPAQLGQRVRPTPVAPMDAPQTPTSTNGSAEGDAQS</sequence>
<feature type="compositionally biased region" description="Polar residues" evidence="3">
    <location>
        <begin position="621"/>
        <end position="636"/>
    </location>
</feature>
<dbReference type="SUPFAM" id="SSF52540">
    <property type="entry name" value="P-loop containing nucleoside triphosphate hydrolases"/>
    <property type="match status" value="1"/>
</dbReference>
<feature type="transmembrane region" description="Helical" evidence="4">
    <location>
        <begin position="40"/>
        <end position="61"/>
    </location>
</feature>
<keyword evidence="4" id="KW-1133">Transmembrane helix</keyword>
<keyword evidence="2" id="KW-0067">ATP-binding</keyword>
<evidence type="ECO:0000256" key="4">
    <source>
        <dbReference type="SAM" id="Phobius"/>
    </source>
</evidence>
<feature type="domain" description="CobQ/CobB/MinD/ParA nucleotide binding" evidence="5">
    <location>
        <begin position="395"/>
        <end position="550"/>
    </location>
</feature>
<evidence type="ECO:0000256" key="1">
    <source>
        <dbReference type="ARBA" id="ARBA00022741"/>
    </source>
</evidence>
<proteinExistence type="predicted"/>
<dbReference type="PANTHER" id="PTHR32309">
    <property type="entry name" value="TYROSINE-PROTEIN KINASE"/>
    <property type="match status" value="1"/>
</dbReference>
<protein>
    <submittedName>
        <fullName evidence="7">Unannotated protein</fullName>
    </submittedName>
</protein>
<dbReference type="InterPro" id="IPR005702">
    <property type="entry name" value="Wzc-like_C"/>
</dbReference>
<dbReference type="CDD" id="cd05387">
    <property type="entry name" value="BY-kinase"/>
    <property type="match status" value="1"/>
</dbReference>
<organism evidence="7">
    <name type="scientific">freshwater metagenome</name>
    <dbReference type="NCBI Taxonomy" id="449393"/>
    <lineage>
        <taxon>unclassified sequences</taxon>
        <taxon>metagenomes</taxon>
        <taxon>ecological metagenomes</taxon>
    </lineage>
</organism>
<dbReference type="EMBL" id="CAFBNC010000046">
    <property type="protein sequence ID" value="CAB4937478.1"/>
    <property type="molecule type" value="Genomic_DNA"/>
</dbReference>
<dbReference type="Pfam" id="PF01656">
    <property type="entry name" value="CbiA"/>
    <property type="match status" value="1"/>
</dbReference>
<evidence type="ECO:0000313" key="7">
    <source>
        <dbReference type="EMBL" id="CAB4937478.1"/>
    </source>
</evidence>